<organism evidence="1 2">
    <name type="scientific">Trifolium pratense</name>
    <name type="common">Red clover</name>
    <dbReference type="NCBI Taxonomy" id="57577"/>
    <lineage>
        <taxon>Eukaryota</taxon>
        <taxon>Viridiplantae</taxon>
        <taxon>Streptophyta</taxon>
        <taxon>Embryophyta</taxon>
        <taxon>Tracheophyta</taxon>
        <taxon>Spermatophyta</taxon>
        <taxon>Magnoliopsida</taxon>
        <taxon>eudicotyledons</taxon>
        <taxon>Gunneridae</taxon>
        <taxon>Pentapetalae</taxon>
        <taxon>rosids</taxon>
        <taxon>fabids</taxon>
        <taxon>Fabales</taxon>
        <taxon>Fabaceae</taxon>
        <taxon>Papilionoideae</taxon>
        <taxon>50 kb inversion clade</taxon>
        <taxon>NPAAA clade</taxon>
        <taxon>Hologalegina</taxon>
        <taxon>IRL clade</taxon>
        <taxon>Trifolieae</taxon>
        <taxon>Trifolium</taxon>
    </lineage>
</organism>
<gene>
    <name evidence="1" type="ORF">MILVUS5_LOCUS17531</name>
</gene>
<comment type="caution">
    <text evidence="1">The sequence shown here is derived from an EMBL/GenBank/DDBJ whole genome shotgun (WGS) entry which is preliminary data.</text>
</comment>
<name>A0ACB0JX60_TRIPR</name>
<dbReference type="Proteomes" id="UP001177021">
    <property type="component" value="Unassembled WGS sequence"/>
</dbReference>
<reference evidence="1" key="1">
    <citation type="submission" date="2023-10" db="EMBL/GenBank/DDBJ databases">
        <authorList>
            <person name="Rodriguez Cubillos JULIANA M."/>
            <person name="De Vega J."/>
        </authorList>
    </citation>
    <scope>NUCLEOTIDE SEQUENCE</scope>
</reference>
<protein>
    <submittedName>
        <fullName evidence="1">Uncharacterized protein</fullName>
    </submittedName>
</protein>
<dbReference type="EMBL" id="CASHSV030000109">
    <property type="protein sequence ID" value="CAJ2649430.1"/>
    <property type="molecule type" value="Genomic_DNA"/>
</dbReference>
<proteinExistence type="predicted"/>
<keyword evidence="2" id="KW-1185">Reference proteome</keyword>
<evidence type="ECO:0000313" key="2">
    <source>
        <dbReference type="Proteomes" id="UP001177021"/>
    </source>
</evidence>
<accession>A0ACB0JX60</accession>
<sequence length="875" mass="100175">MTPIQTPILQQQLQQQYRSSSKRKLDDDDENNMLDDDLVYVRMRKQETTKTAVNSWSRGGGGVGSNGGGLLKKKSEIQFFIRMMPKGNSVVIHAYPEDTVKSILERLVELNSIPIFEQRLIFGGKQLQWEQTVAQCGIQKDSHVEHVGRMRSTEHPQAWQVVNDMVTVVYDLCRQVEVDEAAKTVKSLLTNYISLALTPKPKLDADSATSYFGIFMNSSAISVLVTLYISPFKGNKDTADCCIRHFLNCCRTSLSKIFHTQVARVALEFCKLLRRGAGTHDPLYLFCRSSLGDFLEAAEVSLASSEDQNFKGLVLVQDLFPFVRELADSLLMNLDSSNDSPSLACPLLTNIGDFTAFLVPVRTGIEQHQALRGHVPYHKLDRNGLVMEEIEYLHLLYNQLLCKIDTCLHKMEKRFVDKEMVHEENYFYPACSLYLSLLKELHKISKLYDGAPEKLRSVLMRQKTVMCLMVVKYAKRADEHQWILEHKNVTTFEARRHLAMMIFPEVKEDYEELHEMLIDRSQLLTESFEYIARADPESLRAGLFMEFKNEEATGPGVLREWFLLVCQAIFNQANALFVACPNDRTRFLPNSASKVHPLHLEYFRFCGRVIALALMHKVQVGIVFDRTFFLQLAGNPITLEDIRDADPHLYKSCKQILDMDSGFIDSDALGLTFVREVEELGHRKAVELCSGGKNIVVNSKNRAKYVDLLIKDRFVKSISEQVSHFSQGFADILSCSKLQQFFFRGLEPEDLDYMLRGSEDAISVEDWKAHTEYNGYKETDIQISWFWEIVGRMTAEEKKVLLFFWTSVKYLPVEGFCGLGSRLHIYKSHEPCNRLPSSHTCFHRLCFPVYSSMPVMEARLKVITQEHIGSSFGTW</sequence>
<evidence type="ECO:0000313" key="1">
    <source>
        <dbReference type="EMBL" id="CAJ2649430.1"/>
    </source>
</evidence>